<feature type="transmembrane region" description="Helical" evidence="6">
    <location>
        <begin position="144"/>
        <end position="167"/>
    </location>
</feature>
<evidence type="ECO:0000256" key="1">
    <source>
        <dbReference type="ARBA" id="ARBA00004141"/>
    </source>
</evidence>
<dbReference type="Pfam" id="PF13520">
    <property type="entry name" value="AA_permease_2"/>
    <property type="match status" value="1"/>
</dbReference>
<dbReference type="PIRSF" id="PIRSF006060">
    <property type="entry name" value="AA_transporter"/>
    <property type="match status" value="1"/>
</dbReference>
<reference evidence="7 8" key="1">
    <citation type="submission" date="2020-03" db="EMBL/GenBank/DDBJ databases">
        <title>Sequencing the genomes of 1000 actinobacteria strains.</title>
        <authorList>
            <person name="Klenk H.-P."/>
        </authorList>
    </citation>
    <scope>NUCLEOTIDE SEQUENCE [LARGE SCALE GENOMIC DNA]</scope>
    <source>
        <strain evidence="7 8">DSM 44556</strain>
    </source>
</reference>
<evidence type="ECO:0000256" key="4">
    <source>
        <dbReference type="ARBA" id="ARBA00022989"/>
    </source>
</evidence>
<evidence type="ECO:0000256" key="6">
    <source>
        <dbReference type="SAM" id="Phobius"/>
    </source>
</evidence>
<dbReference type="InterPro" id="IPR002293">
    <property type="entry name" value="AA/rel_permease1"/>
</dbReference>
<feature type="transmembrane region" description="Helical" evidence="6">
    <location>
        <begin position="327"/>
        <end position="352"/>
    </location>
</feature>
<keyword evidence="4 6" id="KW-1133">Transmembrane helix</keyword>
<feature type="transmembrane region" description="Helical" evidence="6">
    <location>
        <begin position="60"/>
        <end position="82"/>
    </location>
</feature>
<evidence type="ECO:0000313" key="8">
    <source>
        <dbReference type="Proteomes" id="UP000547444"/>
    </source>
</evidence>
<dbReference type="AlphaFoldDB" id="A0A7X5TZ41"/>
<keyword evidence="2" id="KW-0813">Transport</keyword>
<feature type="transmembrane region" description="Helical" evidence="6">
    <location>
        <begin position="275"/>
        <end position="297"/>
    </location>
</feature>
<dbReference type="GO" id="GO:0015171">
    <property type="term" value="F:amino acid transmembrane transporter activity"/>
    <property type="evidence" value="ECO:0007669"/>
    <property type="project" value="TreeGrafter"/>
</dbReference>
<feature type="transmembrane region" description="Helical" evidence="6">
    <location>
        <begin position="32"/>
        <end position="54"/>
    </location>
</feature>
<name>A0A7X5TZ41_9MYCO</name>
<comment type="subcellular location">
    <subcellularLocation>
        <location evidence="1">Membrane</location>
        <topology evidence="1">Multi-pass membrane protein</topology>
    </subcellularLocation>
</comment>
<keyword evidence="8" id="KW-1185">Reference proteome</keyword>
<dbReference type="Proteomes" id="UP000547444">
    <property type="component" value="Unassembled WGS sequence"/>
</dbReference>
<feature type="transmembrane region" description="Helical" evidence="6">
    <location>
        <begin position="174"/>
        <end position="197"/>
    </location>
</feature>
<feature type="transmembrane region" description="Helical" evidence="6">
    <location>
        <begin position="399"/>
        <end position="419"/>
    </location>
</feature>
<dbReference type="RefSeq" id="WP_167158526.1">
    <property type="nucleotide sequence ID" value="NZ_JAANOW010000001.1"/>
</dbReference>
<accession>A0A7X5TZ41</accession>
<dbReference type="Gene3D" id="1.20.1740.10">
    <property type="entry name" value="Amino acid/polyamine transporter I"/>
    <property type="match status" value="1"/>
</dbReference>
<feature type="transmembrane region" description="Helical" evidence="6">
    <location>
        <begin position="373"/>
        <end position="393"/>
    </location>
</feature>
<keyword evidence="3 6" id="KW-0812">Transmembrane</keyword>
<dbReference type="EMBL" id="JAANOW010000001">
    <property type="protein sequence ID" value="NIH95451.1"/>
    <property type="molecule type" value="Genomic_DNA"/>
</dbReference>
<dbReference type="GO" id="GO:0016020">
    <property type="term" value="C:membrane"/>
    <property type="evidence" value="ECO:0007669"/>
    <property type="project" value="UniProtKB-SubCell"/>
</dbReference>
<feature type="transmembrane region" description="Helical" evidence="6">
    <location>
        <begin position="431"/>
        <end position="450"/>
    </location>
</feature>
<organism evidence="7 8">
    <name type="scientific">Mycolicibacterium fluoranthenivorans</name>
    <dbReference type="NCBI Taxonomy" id="258505"/>
    <lineage>
        <taxon>Bacteria</taxon>
        <taxon>Bacillati</taxon>
        <taxon>Actinomycetota</taxon>
        <taxon>Actinomycetes</taxon>
        <taxon>Mycobacteriales</taxon>
        <taxon>Mycobacteriaceae</taxon>
        <taxon>Mycolicibacterium</taxon>
    </lineage>
</organism>
<feature type="transmembrane region" description="Helical" evidence="6">
    <location>
        <begin position="456"/>
        <end position="474"/>
    </location>
</feature>
<evidence type="ECO:0000313" key="7">
    <source>
        <dbReference type="EMBL" id="NIH95451.1"/>
    </source>
</evidence>
<sequence length="489" mass="51104">MAGSRVKSVEQSIADTDQPGTRLRKDLTWWDLTVFGVSVVVGAGIFTVTASTAANITGPAISVSFVIAAVTCGLAALCYAEFASTVPVAGSAYTFSYATFGEFVAWIIGWDLILEFAIGAAVVAKGWSSYLGTVFGFAGGTTEIGALTLDWGALLIVAVVATLLAFGTKLSSHFSAVVTAVKVAVVLLVVIVGAFFIKAANYTPFIPAQESADATGTGLDQSVFSLLTGAAGSHYGLYGVLAGASIVFFAFIGFDVVATTAEETRDPQRDVAKGILASLAVVTLLYVAVSVVLSGMASYTDLKQAGNGHPNLATAFELNGVHWAAKVISIGALAGLTTVVMVLLLGLSRVLFAMSRDGLLPRRLAHTGTRGTPVRITILVAVLTAVAAAVFPIGKLEEMVNVGTLFAFILVSAGVLVLRRSRPDLPRGFRVPWVPLLPLASIAACAWLMLNLTGLTWLRFGIWMAVGVVVYLAYGRHHSVLAQREAALR</sequence>
<evidence type="ECO:0000256" key="2">
    <source>
        <dbReference type="ARBA" id="ARBA00022448"/>
    </source>
</evidence>
<evidence type="ECO:0000256" key="3">
    <source>
        <dbReference type="ARBA" id="ARBA00022692"/>
    </source>
</evidence>
<evidence type="ECO:0000256" key="5">
    <source>
        <dbReference type="ARBA" id="ARBA00023136"/>
    </source>
</evidence>
<proteinExistence type="predicted"/>
<comment type="caution">
    <text evidence="7">The sequence shown here is derived from an EMBL/GenBank/DDBJ whole genome shotgun (WGS) entry which is preliminary data.</text>
</comment>
<dbReference type="PANTHER" id="PTHR43243">
    <property type="entry name" value="INNER MEMBRANE TRANSPORTER YGJI-RELATED"/>
    <property type="match status" value="1"/>
</dbReference>
<feature type="transmembrane region" description="Helical" evidence="6">
    <location>
        <begin position="235"/>
        <end position="254"/>
    </location>
</feature>
<gene>
    <name evidence="7" type="ORF">FHU31_002407</name>
</gene>
<protein>
    <submittedName>
        <fullName evidence="7">APA family basic amino acid/polyamine antiporter</fullName>
    </submittedName>
</protein>
<keyword evidence="5 6" id="KW-0472">Membrane</keyword>
<dbReference type="PANTHER" id="PTHR43243:SF4">
    <property type="entry name" value="CATIONIC AMINO ACID TRANSPORTER 4"/>
    <property type="match status" value="1"/>
</dbReference>